<dbReference type="AlphaFoldDB" id="A0A6I4TY32"/>
<feature type="domain" description="HTH marR-type" evidence="2">
    <location>
        <begin position="40"/>
        <end position="168"/>
    </location>
</feature>
<organism evidence="3 4">
    <name type="scientific">Croceibacterium xixiisoli</name>
    <dbReference type="NCBI Taxonomy" id="1476466"/>
    <lineage>
        <taxon>Bacteria</taxon>
        <taxon>Pseudomonadati</taxon>
        <taxon>Pseudomonadota</taxon>
        <taxon>Alphaproteobacteria</taxon>
        <taxon>Sphingomonadales</taxon>
        <taxon>Erythrobacteraceae</taxon>
        <taxon>Croceibacterium</taxon>
    </lineage>
</organism>
<proteinExistence type="predicted"/>
<evidence type="ECO:0000313" key="4">
    <source>
        <dbReference type="Proteomes" id="UP000469430"/>
    </source>
</evidence>
<accession>A0A6I4TY32</accession>
<dbReference type="InterPro" id="IPR036388">
    <property type="entry name" value="WH-like_DNA-bd_sf"/>
</dbReference>
<dbReference type="EMBL" id="WTYJ01000005">
    <property type="protein sequence ID" value="MXP00905.1"/>
    <property type="molecule type" value="Genomic_DNA"/>
</dbReference>
<sequence>MRDPGSPAFHDAGSGQATSPTSRRVVENLAQAAAVADIHSQQLAEKARQLLKARKVISKVMPKNLFKDSAWDIMLELYLGAIEGGVIYVKQMIIASGERPATGIRIIARLEDAGFIERNSDDLDQRRVIVNLTERGRQAMELLLNGISERPDSLTEGAGKPLGFRQMR</sequence>
<evidence type="ECO:0000313" key="3">
    <source>
        <dbReference type="EMBL" id="MXP00905.1"/>
    </source>
</evidence>
<gene>
    <name evidence="3" type="ORF">GRI97_18105</name>
</gene>
<dbReference type="SUPFAM" id="SSF46785">
    <property type="entry name" value="Winged helix' DNA-binding domain"/>
    <property type="match status" value="1"/>
</dbReference>
<dbReference type="InterPro" id="IPR036390">
    <property type="entry name" value="WH_DNA-bd_sf"/>
</dbReference>
<name>A0A6I4TY32_9SPHN</name>
<feature type="region of interest" description="Disordered" evidence="1">
    <location>
        <begin position="1"/>
        <end position="21"/>
    </location>
</feature>
<comment type="caution">
    <text evidence="3">The sequence shown here is derived from an EMBL/GenBank/DDBJ whole genome shotgun (WGS) entry which is preliminary data.</text>
</comment>
<keyword evidence="4" id="KW-1185">Reference proteome</keyword>
<dbReference type="PROSITE" id="PS50995">
    <property type="entry name" value="HTH_MARR_2"/>
    <property type="match status" value="1"/>
</dbReference>
<protein>
    <submittedName>
        <fullName evidence="3">MarR family transcriptional regulator</fullName>
    </submittedName>
</protein>
<dbReference type="InterPro" id="IPR000835">
    <property type="entry name" value="HTH_MarR-typ"/>
</dbReference>
<dbReference type="Gene3D" id="1.10.10.10">
    <property type="entry name" value="Winged helix-like DNA-binding domain superfamily/Winged helix DNA-binding domain"/>
    <property type="match status" value="1"/>
</dbReference>
<dbReference type="GO" id="GO:0003700">
    <property type="term" value="F:DNA-binding transcription factor activity"/>
    <property type="evidence" value="ECO:0007669"/>
    <property type="project" value="InterPro"/>
</dbReference>
<dbReference type="RefSeq" id="WP_235917949.1">
    <property type="nucleotide sequence ID" value="NZ_JBHSCP010000001.1"/>
</dbReference>
<dbReference type="Proteomes" id="UP000469430">
    <property type="component" value="Unassembled WGS sequence"/>
</dbReference>
<reference evidence="3 4" key="1">
    <citation type="submission" date="2019-12" db="EMBL/GenBank/DDBJ databases">
        <title>Genomic-based taxomic classification of the family Erythrobacteraceae.</title>
        <authorList>
            <person name="Xu L."/>
        </authorList>
    </citation>
    <scope>NUCLEOTIDE SEQUENCE [LARGE SCALE GENOMIC DNA]</scope>
    <source>
        <strain evidence="3 4">S36</strain>
    </source>
</reference>
<evidence type="ECO:0000259" key="2">
    <source>
        <dbReference type="PROSITE" id="PS50995"/>
    </source>
</evidence>
<evidence type="ECO:0000256" key="1">
    <source>
        <dbReference type="SAM" id="MobiDB-lite"/>
    </source>
</evidence>